<evidence type="ECO:0000313" key="5">
    <source>
        <dbReference type="EMBL" id="MDP5276300.1"/>
    </source>
</evidence>
<name>A0ABT9J5M0_9BACL</name>
<keyword evidence="3" id="KW-0732">Signal</keyword>
<gene>
    <name evidence="5" type="ORF">Q5Y73_19575</name>
</gene>
<dbReference type="SUPFAM" id="SSF53822">
    <property type="entry name" value="Periplasmic binding protein-like I"/>
    <property type="match status" value="1"/>
</dbReference>
<keyword evidence="6" id="KW-1185">Reference proteome</keyword>
<comment type="subcellular location">
    <subcellularLocation>
        <location evidence="1">Cell envelope</location>
    </subcellularLocation>
</comment>
<sequence length="322" mass="35986">MRNAIIIALSIGCLVTMVISAYFIINMYQDNSVLYSDLNENDLNKYRIVLISDRLGNVSWDELVAGAEFIAENNNTALDVWGTYRTNQSEVIKQIEIAIASKVDGILVQGIDHPDFTEVVDQASIKGIPVITIGSDAPDSLRRTYVGVDHYKEGIQIAEYIENTVNTPAKVCFVAGEDSINLQKMRQHGVLDTLLENDGIDLGTPYAFTDSIKSDQYEAISVLNENPNCKHIVALNSNAASQIVKTIKMRSRIDNYSIYTFENNSEIIDLLKDGVIKATLEHHPKEIGVNSMVKMLKWLEGKEIPLDKYYYTPSKVITESDL</sequence>
<dbReference type="Gene3D" id="3.40.50.2300">
    <property type="match status" value="2"/>
</dbReference>
<comment type="similarity">
    <text evidence="2">Belongs to the bacterial solute-binding protein 2 family.</text>
</comment>
<feature type="domain" description="Periplasmic binding protein" evidence="4">
    <location>
        <begin position="48"/>
        <end position="302"/>
    </location>
</feature>
<evidence type="ECO:0000256" key="1">
    <source>
        <dbReference type="ARBA" id="ARBA00004196"/>
    </source>
</evidence>
<dbReference type="InterPro" id="IPR028082">
    <property type="entry name" value="Peripla_BP_I"/>
</dbReference>
<dbReference type="Pfam" id="PF13407">
    <property type="entry name" value="Peripla_BP_4"/>
    <property type="match status" value="1"/>
</dbReference>
<comment type="caution">
    <text evidence="5">The sequence shown here is derived from an EMBL/GenBank/DDBJ whole genome shotgun (WGS) entry which is preliminary data.</text>
</comment>
<evidence type="ECO:0000259" key="4">
    <source>
        <dbReference type="Pfam" id="PF13407"/>
    </source>
</evidence>
<dbReference type="InterPro" id="IPR025997">
    <property type="entry name" value="SBP_2_dom"/>
</dbReference>
<evidence type="ECO:0000313" key="6">
    <source>
        <dbReference type="Proteomes" id="UP001231941"/>
    </source>
</evidence>
<protein>
    <submittedName>
        <fullName evidence="5">Substrate-binding domain-containing protein</fullName>
    </submittedName>
</protein>
<proteinExistence type="inferred from homology"/>
<evidence type="ECO:0000256" key="2">
    <source>
        <dbReference type="ARBA" id="ARBA00007639"/>
    </source>
</evidence>
<reference evidence="5 6" key="1">
    <citation type="submission" date="2023-08" db="EMBL/GenBank/DDBJ databases">
        <authorList>
            <person name="Park J.-S."/>
        </authorList>
    </citation>
    <scope>NUCLEOTIDE SEQUENCE [LARGE SCALE GENOMIC DNA]</scope>
    <source>
        <strain evidence="5 6">2205SS18-9</strain>
    </source>
</reference>
<dbReference type="EMBL" id="JAVAMP010000013">
    <property type="protein sequence ID" value="MDP5276300.1"/>
    <property type="molecule type" value="Genomic_DNA"/>
</dbReference>
<dbReference type="PANTHER" id="PTHR46847">
    <property type="entry name" value="D-ALLOSE-BINDING PERIPLASMIC PROTEIN-RELATED"/>
    <property type="match status" value="1"/>
</dbReference>
<accession>A0ABT9J5M0</accession>
<dbReference type="Proteomes" id="UP001231941">
    <property type="component" value="Unassembled WGS sequence"/>
</dbReference>
<dbReference type="PANTHER" id="PTHR46847:SF1">
    <property type="entry name" value="D-ALLOSE-BINDING PERIPLASMIC PROTEIN-RELATED"/>
    <property type="match status" value="1"/>
</dbReference>
<organism evidence="5 6">
    <name type="scientific">Chengkuizengella axinellae</name>
    <dbReference type="NCBI Taxonomy" id="3064388"/>
    <lineage>
        <taxon>Bacteria</taxon>
        <taxon>Bacillati</taxon>
        <taxon>Bacillota</taxon>
        <taxon>Bacilli</taxon>
        <taxon>Bacillales</taxon>
        <taxon>Paenibacillaceae</taxon>
        <taxon>Chengkuizengella</taxon>
    </lineage>
</organism>
<evidence type="ECO:0000256" key="3">
    <source>
        <dbReference type="ARBA" id="ARBA00022729"/>
    </source>
</evidence>
<dbReference type="RefSeq" id="WP_305993609.1">
    <property type="nucleotide sequence ID" value="NZ_JAVAMP010000013.1"/>
</dbReference>